<organism evidence="4 5">
    <name type="scientific">Mucor saturninus</name>
    <dbReference type="NCBI Taxonomy" id="64648"/>
    <lineage>
        <taxon>Eukaryota</taxon>
        <taxon>Fungi</taxon>
        <taxon>Fungi incertae sedis</taxon>
        <taxon>Mucoromycota</taxon>
        <taxon>Mucoromycotina</taxon>
        <taxon>Mucoromycetes</taxon>
        <taxon>Mucorales</taxon>
        <taxon>Mucorineae</taxon>
        <taxon>Mucoraceae</taxon>
        <taxon>Mucor</taxon>
    </lineage>
</organism>
<evidence type="ECO:0000259" key="3">
    <source>
        <dbReference type="PROSITE" id="PS51126"/>
    </source>
</evidence>
<dbReference type="PANTHER" id="PTHR16027:SF6">
    <property type="entry name" value="DILUTE DOMAIN-CONTAINING PROTEIN"/>
    <property type="match status" value="1"/>
</dbReference>
<dbReference type="Pfam" id="PF01843">
    <property type="entry name" value="DIL"/>
    <property type="match status" value="1"/>
</dbReference>
<gene>
    <name evidence="4" type="ORF">INT47_003985</name>
</gene>
<feature type="repeat" description="ANK" evidence="1">
    <location>
        <begin position="137"/>
        <end position="169"/>
    </location>
</feature>
<sequence length="669" mass="76738">TTLLAQEPVKNKYEDMSFEEMSQHMAESNRQISAMLSSTTSSTLSTSSIEIEPITFEPADEGEEINYNRLFTRTASSGNVEKVREMLSDETIRSSIDINAGDNDGTPPLIYAACFGKTEMAKLLIQYGAHIDVQDSFGWSALMWATNNGHEQLVKILMDAGASATTRSAKGRTVFDFVNTENQKLVDILAINPRDSVSSTSSLFYRTTGSVSSNSTDNDYYYHTHDESLQDVELRKKLFEDTMALANDYDNDDEENESDEENEQEREEEDIPDNAFHWDTCRPDQMFVFNSNDLDGILDRVINMVEFPLNDQQDIHVPSNVIFLSARFAHYFSSAELLYQVLEGALYRISATIKFNSRNIHALAFWTNNLTRLLFYLKKDSGLVVVTAQQQLQISELISEIYNMIISDTEKRLHKIIDPAMLEHEEIKVDGVDFTDEWHRFFRSRKSAEQPTSITPQSITRLLSSTLVVLRSFDVHPIIIIQALAQFFHFISCELFNRILTNKKLLCRSKAMQVRMNISHLEDWISLQRLPNHLLSYLNPIIQLLQLLQCITHLTDLAEFINTTKSFDTLNSAQVKRCILSYRYEVNEVRIPDEIEKYAMQCAEDIARHKHEHDNEEGDSKETRDTKFMLPFSVPTTHMISFGENQTDEQHIIPVISEEWLTTLDTAQP</sequence>
<dbReference type="OrthoDB" id="426293at2759"/>
<feature type="non-terminal residue" evidence="4">
    <location>
        <position position="1"/>
    </location>
</feature>
<dbReference type="InterPro" id="IPR037986">
    <property type="entry name" value="Myo5p-like_CBD_DIL"/>
</dbReference>
<dbReference type="Proteomes" id="UP000603453">
    <property type="component" value="Unassembled WGS sequence"/>
</dbReference>
<reference evidence="4" key="1">
    <citation type="submission" date="2020-12" db="EMBL/GenBank/DDBJ databases">
        <title>Metabolic potential, ecology and presence of endohyphal bacteria is reflected in genomic diversity of Mucoromycotina.</title>
        <authorList>
            <person name="Muszewska A."/>
            <person name="Okrasinska A."/>
            <person name="Steczkiewicz K."/>
            <person name="Drgas O."/>
            <person name="Orlowska M."/>
            <person name="Perlinska-Lenart U."/>
            <person name="Aleksandrzak-Piekarczyk T."/>
            <person name="Szatraj K."/>
            <person name="Zielenkiewicz U."/>
            <person name="Pilsyk S."/>
            <person name="Malc E."/>
            <person name="Mieczkowski P."/>
            <person name="Kruszewska J.S."/>
            <person name="Biernat P."/>
            <person name="Pawlowska J."/>
        </authorList>
    </citation>
    <scope>NUCLEOTIDE SEQUENCE</scope>
    <source>
        <strain evidence="4">WA0000017839</strain>
    </source>
</reference>
<dbReference type="SMART" id="SM01132">
    <property type="entry name" value="DIL"/>
    <property type="match status" value="1"/>
</dbReference>
<dbReference type="PROSITE" id="PS50088">
    <property type="entry name" value="ANK_REPEAT"/>
    <property type="match status" value="2"/>
</dbReference>
<accession>A0A8H7R7E8</accession>
<dbReference type="InterPro" id="IPR052072">
    <property type="entry name" value="Vascular_dev_regulator"/>
</dbReference>
<dbReference type="CDD" id="cd15473">
    <property type="entry name" value="Myo5p-like_CBD_DIL_ANK"/>
    <property type="match status" value="1"/>
</dbReference>
<dbReference type="AlphaFoldDB" id="A0A8H7R7E8"/>
<evidence type="ECO:0000313" key="4">
    <source>
        <dbReference type="EMBL" id="KAG2205802.1"/>
    </source>
</evidence>
<protein>
    <recommendedName>
        <fullName evidence="3">Dilute domain-containing protein</fullName>
    </recommendedName>
</protein>
<dbReference type="SUPFAM" id="SSF48403">
    <property type="entry name" value="Ankyrin repeat"/>
    <property type="match status" value="1"/>
</dbReference>
<dbReference type="EMBL" id="JAEPRD010000034">
    <property type="protein sequence ID" value="KAG2205802.1"/>
    <property type="molecule type" value="Genomic_DNA"/>
</dbReference>
<dbReference type="InterPro" id="IPR002110">
    <property type="entry name" value="Ankyrin_rpt"/>
</dbReference>
<dbReference type="PANTHER" id="PTHR16027">
    <property type="entry name" value="DILUTE DOMAIN-CONTAINING PROTEIN YPR089W"/>
    <property type="match status" value="1"/>
</dbReference>
<name>A0A8H7R7E8_9FUNG</name>
<comment type="caution">
    <text evidence="4">The sequence shown here is derived from an EMBL/GenBank/DDBJ whole genome shotgun (WGS) entry which is preliminary data.</text>
</comment>
<dbReference type="GO" id="GO:0051020">
    <property type="term" value="F:GTPase binding"/>
    <property type="evidence" value="ECO:0007669"/>
    <property type="project" value="TreeGrafter"/>
</dbReference>
<dbReference type="Gene3D" id="1.25.40.20">
    <property type="entry name" value="Ankyrin repeat-containing domain"/>
    <property type="match status" value="1"/>
</dbReference>
<dbReference type="PROSITE" id="PS50297">
    <property type="entry name" value="ANK_REP_REGION"/>
    <property type="match status" value="2"/>
</dbReference>
<dbReference type="SMART" id="SM00248">
    <property type="entry name" value="ANK"/>
    <property type="match status" value="2"/>
</dbReference>
<keyword evidence="5" id="KW-1185">Reference proteome</keyword>
<evidence type="ECO:0000256" key="2">
    <source>
        <dbReference type="SAM" id="MobiDB-lite"/>
    </source>
</evidence>
<feature type="region of interest" description="Disordered" evidence="2">
    <location>
        <begin position="247"/>
        <end position="275"/>
    </location>
</feature>
<dbReference type="Pfam" id="PF12796">
    <property type="entry name" value="Ank_2"/>
    <property type="match status" value="1"/>
</dbReference>
<keyword evidence="1" id="KW-0040">ANK repeat</keyword>
<evidence type="ECO:0000313" key="5">
    <source>
        <dbReference type="Proteomes" id="UP000603453"/>
    </source>
</evidence>
<feature type="domain" description="Dilute" evidence="3">
    <location>
        <begin position="343"/>
        <end position="605"/>
    </location>
</feature>
<evidence type="ECO:0000256" key="1">
    <source>
        <dbReference type="PROSITE-ProRule" id="PRU00023"/>
    </source>
</evidence>
<dbReference type="InterPro" id="IPR036770">
    <property type="entry name" value="Ankyrin_rpt-contain_sf"/>
</dbReference>
<feature type="compositionally biased region" description="Acidic residues" evidence="2">
    <location>
        <begin position="249"/>
        <end position="272"/>
    </location>
</feature>
<proteinExistence type="predicted"/>
<dbReference type="PROSITE" id="PS51126">
    <property type="entry name" value="DILUTE"/>
    <property type="match status" value="1"/>
</dbReference>
<dbReference type="InterPro" id="IPR002710">
    <property type="entry name" value="Dilute_dom"/>
</dbReference>
<feature type="repeat" description="ANK" evidence="1">
    <location>
        <begin position="104"/>
        <end position="136"/>
    </location>
</feature>